<dbReference type="eggNOG" id="ENOG5034CI8">
    <property type="taxonomic scope" value="Bacteria"/>
</dbReference>
<dbReference type="EMBL" id="JNFA01000029">
    <property type="protein sequence ID" value="KGL38377.1"/>
    <property type="molecule type" value="Genomic_DNA"/>
</dbReference>
<comment type="caution">
    <text evidence="1">The sequence shown here is derived from an EMBL/GenBank/DDBJ whole genome shotgun (WGS) entry which is preliminary data.</text>
</comment>
<dbReference type="AlphaFoldDB" id="A0A099W060"/>
<sequence length="72" mass="8237">MRNLWRSPVVLTGNIMAISALVFLLGYVLRVPYFKNAELGWIITTFIGAAMVLGFGYLWSWKDSVNTKKRLK</sequence>
<reference evidence="1 2" key="1">
    <citation type="submission" date="2014-05" db="EMBL/GenBank/DDBJ databases">
        <title>Novel Listeriaceae from food processing environments.</title>
        <authorList>
            <person name="den Bakker H.C."/>
        </authorList>
    </citation>
    <scope>NUCLEOTIDE SEQUENCE [LARGE SCALE GENOMIC DNA]</scope>
    <source>
        <strain evidence="1 2">FSL A5-0281</strain>
    </source>
</reference>
<gene>
    <name evidence="1" type="ORF">EP57_14495</name>
</gene>
<accession>A0A099W060</accession>
<evidence type="ECO:0000313" key="1">
    <source>
        <dbReference type="EMBL" id="KGL38377.1"/>
    </source>
</evidence>
<dbReference type="GeneID" id="58718550"/>
<proteinExistence type="predicted"/>
<organism evidence="1 2">
    <name type="scientific">Listeria booriae</name>
    <dbReference type="NCBI Taxonomy" id="1552123"/>
    <lineage>
        <taxon>Bacteria</taxon>
        <taxon>Bacillati</taxon>
        <taxon>Bacillota</taxon>
        <taxon>Bacilli</taxon>
        <taxon>Bacillales</taxon>
        <taxon>Listeriaceae</taxon>
        <taxon>Listeria</taxon>
    </lineage>
</organism>
<dbReference type="Proteomes" id="UP000029844">
    <property type="component" value="Unassembled WGS sequence"/>
</dbReference>
<protein>
    <submittedName>
        <fullName evidence="1">Uncharacterized protein</fullName>
    </submittedName>
</protein>
<dbReference type="OrthoDB" id="2363403at2"/>
<dbReference type="RefSeq" id="WP_036087708.1">
    <property type="nucleotide sequence ID" value="NZ_CBCSHQ010000007.1"/>
</dbReference>
<dbReference type="STRING" id="1552123.EP57_14495"/>
<keyword evidence="2" id="KW-1185">Reference proteome</keyword>
<evidence type="ECO:0000313" key="2">
    <source>
        <dbReference type="Proteomes" id="UP000029844"/>
    </source>
</evidence>
<name>A0A099W060_9LIST</name>